<evidence type="ECO:0000313" key="1">
    <source>
        <dbReference type="EMBL" id="MBG9354324.1"/>
    </source>
</evidence>
<dbReference type="RefSeq" id="WP_197690139.1">
    <property type="nucleotide sequence ID" value="NZ_JADQUG010000024.1"/>
</dbReference>
<name>A0ABS0LCC2_9CORY</name>
<proteinExistence type="predicted"/>
<evidence type="ECO:0000313" key="2">
    <source>
        <dbReference type="Proteomes" id="UP000615580"/>
    </source>
</evidence>
<reference evidence="1 2" key="1">
    <citation type="journal article" date="2020" name="J. Clin. Microbiol.">
        <title>Assessing the Genetic Diversity of Austrian Corynebacterium diphtheriae Clinical Isolates, 2011-2019.</title>
        <authorList>
            <person name="Schaeffer J."/>
            <person name="Huhulescu S."/>
            <person name="Stoeger A."/>
            <person name="Allerberger F."/>
            <person name="Ruppitsch W."/>
        </authorList>
    </citation>
    <scope>NUCLEOTIDE SEQUENCE [LARGE SCALE GENOMIC DNA]</scope>
    <source>
        <strain evidence="1 2">04-17</strain>
    </source>
</reference>
<sequence>MSKTLVWVGADGVEWPLTGAEIRGVFVESRTVGDFTGVREITSTSLIGVTGERVGAHDGEIKPIEFELGLVFSSSTKFGHHGDPSELFHDFCRGCSSRKKGYLKIVDTLHPTVVLPCVVSKVPVLEQINKRQGAFRGVFKFYCDSGLWVVPLSEGTQRIVTVTNFGESTIYPKIRWKGLGGEVQTPSGSTFILPRVDDWRVVSLVPKGSGEVLDLAGVLDQPLWKKIRGQVVFEGVPVDAKRTYTIPEGAELIWEVGVLSPWL</sequence>
<dbReference type="EMBL" id="JADQUG010000024">
    <property type="protein sequence ID" value="MBG9354324.1"/>
    <property type="molecule type" value="Genomic_DNA"/>
</dbReference>
<keyword evidence="2" id="KW-1185">Reference proteome</keyword>
<evidence type="ECO:0008006" key="3">
    <source>
        <dbReference type="Google" id="ProtNLM"/>
    </source>
</evidence>
<dbReference type="Proteomes" id="UP000615580">
    <property type="component" value="Unassembled WGS sequence"/>
</dbReference>
<protein>
    <recommendedName>
        <fullName evidence="3">Minor tail protein</fullName>
    </recommendedName>
</protein>
<accession>A0ABS0LCC2</accession>
<gene>
    <name evidence="1" type="ORF">I4J41_06850</name>
</gene>
<organism evidence="1 2">
    <name type="scientific">Corynebacterium belfantii</name>
    <dbReference type="NCBI Taxonomy" id="2014537"/>
    <lineage>
        <taxon>Bacteria</taxon>
        <taxon>Bacillati</taxon>
        <taxon>Actinomycetota</taxon>
        <taxon>Actinomycetes</taxon>
        <taxon>Mycobacteriales</taxon>
        <taxon>Corynebacteriaceae</taxon>
        <taxon>Corynebacterium</taxon>
    </lineage>
</organism>
<comment type="caution">
    <text evidence="1">The sequence shown here is derived from an EMBL/GenBank/DDBJ whole genome shotgun (WGS) entry which is preliminary data.</text>
</comment>